<dbReference type="AlphaFoldDB" id="W4VPA3"/>
<evidence type="ECO:0000313" key="1">
    <source>
        <dbReference type="EMBL" id="GAE95215.1"/>
    </source>
</evidence>
<dbReference type="RefSeq" id="WP_052000845.1">
    <property type="nucleotide sequence ID" value="NZ_BAVS01000044.1"/>
</dbReference>
<dbReference type="SUPFAM" id="SSF51161">
    <property type="entry name" value="Trimeric LpxA-like enzymes"/>
    <property type="match status" value="1"/>
</dbReference>
<evidence type="ECO:0000313" key="2">
    <source>
        <dbReference type="Proteomes" id="UP000019102"/>
    </source>
</evidence>
<name>W4VPA3_9BACI</name>
<dbReference type="InterPro" id="IPR011004">
    <property type="entry name" value="Trimer_LpxA-like_sf"/>
</dbReference>
<dbReference type="OrthoDB" id="9814490at2"/>
<gene>
    <name evidence="1" type="ORF">JCM21714_4429</name>
</gene>
<evidence type="ECO:0008006" key="3">
    <source>
        <dbReference type="Google" id="ProtNLM"/>
    </source>
</evidence>
<comment type="caution">
    <text evidence="1">The sequence shown here is derived from an EMBL/GenBank/DDBJ whole genome shotgun (WGS) entry which is preliminary data.</text>
</comment>
<accession>W4VPA3</accession>
<dbReference type="eggNOG" id="COG1045">
    <property type="taxonomic scope" value="Bacteria"/>
</dbReference>
<protein>
    <recommendedName>
        <fullName evidence="3">Serine acetyltransferase</fullName>
    </recommendedName>
</protein>
<dbReference type="STRING" id="1298598.JCM21714_4429"/>
<dbReference type="EMBL" id="BAVS01000044">
    <property type="protein sequence ID" value="GAE95215.1"/>
    <property type="molecule type" value="Genomic_DNA"/>
</dbReference>
<reference evidence="1 2" key="1">
    <citation type="journal article" date="2014" name="Genome Announc.">
        <title>Draft Genome Sequence of the Boron-Tolerant and Moderately Halotolerant Bacterium Gracilibacillus boraciitolerans JCM 21714T.</title>
        <authorList>
            <person name="Ahmed I."/>
            <person name="Oshima K."/>
            <person name="Suda W."/>
            <person name="Kitamura K."/>
            <person name="Iida T."/>
            <person name="Ohmori Y."/>
            <person name="Fujiwara T."/>
            <person name="Hattori M."/>
            <person name="Ohkuma M."/>
        </authorList>
    </citation>
    <scope>NUCLEOTIDE SEQUENCE [LARGE SCALE GENOMIC DNA]</scope>
    <source>
        <strain evidence="1 2">JCM 21714</strain>
    </source>
</reference>
<organism evidence="1 2">
    <name type="scientific">Gracilibacillus boraciitolerans JCM 21714</name>
    <dbReference type="NCBI Taxonomy" id="1298598"/>
    <lineage>
        <taxon>Bacteria</taxon>
        <taxon>Bacillati</taxon>
        <taxon>Bacillota</taxon>
        <taxon>Bacilli</taxon>
        <taxon>Bacillales</taxon>
        <taxon>Bacillaceae</taxon>
        <taxon>Gracilibacillus</taxon>
    </lineage>
</organism>
<sequence length="165" mass="19053">MEYSEDKHKGSIKYINNKNDLREFLEYERVLYNRKRIYMPLFCITEQSYLWKHNVLLRKTEYYVNTGKRLRGLLYKVLLNRFRNNHLIQIPINTFDRGLKLMHLGPILVNKNVKGGKDIALHINTCLVAGGTNHGAPTLEDGVVVGVGAVILGDVRIAKKRCNRS</sequence>
<keyword evidence="2" id="KW-1185">Reference proteome</keyword>
<dbReference type="Proteomes" id="UP000019102">
    <property type="component" value="Unassembled WGS sequence"/>
</dbReference>
<proteinExistence type="predicted"/>